<evidence type="ECO:0000313" key="1">
    <source>
        <dbReference type="EMBL" id="KAI4471885.1"/>
    </source>
</evidence>
<evidence type="ECO:0000313" key="2">
    <source>
        <dbReference type="Proteomes" id="UP001056778"/>
    </source>
</evidence>
<reference evidence="1" key="1">
    <citation type="submission" date="2022-04" db="EMBL/GenBank/DDBJ databases">
        <title>Chromosome-scale genome assembly of Holotrichia oblita Faldermann.</title>
        <authorList>
            <person name="Rongchong L."/>
        </authorList>
    </citation>
    <scope>NUCLEOTIDE SEQUENCE</scope>
    <source>
        <strain evidence="1">81SQS9</strain>
    </source>
</reference>
<sequence>MYPVCRKAMAAESNGQRAGFVTRRQWGARMEKDGVEALNVPVPYVVIHHTATEDCTTISDCMVQARYIQDFHMDSNGWSDVGYNFMVAGDDGLVYEARGWTKLGAHVKSYNRVSIVDLNIVSRRAWVAERPTHTTNMTTPIGKVLIVETSTEGCITDCIRIIRHLQTDHKEGRSLWDIRYNFLVGGDGKVYEGRGWSVVGAAVPECNQDSIGICFVGTFSTEPPPEKQIKAAERLIAFGVSRGYIKPNYKVAYASQINSDGVNGVRSSDKLDEVVRSWPHWSNVDYLNNDTLRKEFCQSRYVSTVQLYIENKAESSLLFTKYPDVNIIMVPKWIDRKTWLSGPAAPGVPDLQTPVPYVTLYHTASEPCSILADCKAQMQFIQRYQMKSNNWLDIGYNFLVGGDGYIYEGRNWTKQGANTTGYDDKAISIAFIGLFDDVLPTNESLLAAQEVIRVGLEWNYIRKDYKLFWMRQLSKFGRPGKKLYELIKTWPHWSEKTPPLLYEDLGNLKKVPLI</sequence>
<accession>A0ACB9TYK3</accession>
<dbReference type="Proteomes" id="UP001056778">
    <property type="component" value="Chromosome 1"/>
</dbReference>
<proteinExistence type="predicted"/>
<comment type="caution">
    <text evidence="1">The sequence shown here is derived from an EMBL/GenBank/DDBJ whole genome shotgun (WGS) entry which is preliminary data.</text>
</comment>
<name>A0ACB9TYK3_HOLOL</name>
<protein>
    <submittedName>
        <fullName evidence="1">Peptidoglycan recognition protein</fullName>
    </submittedName>
</protein>
<keyword evidence="2" id="KW-1185">Reference proteome</keyword>
<organism evidence="1 2">
    <name type="scientific">Holotrichia oblita</name>
    <name type="common">Chafer beetle</name>
    <dbReference type="NCBI Taxonomy" id="644536"/>
    <lineage>
        <taxon>Eukaryota</taxon>
        <taxon>Metazoa</taxon>
        <taxon>Ecdysozoa</taxon>
        <taxon>Arthropoda</taxon>
        <taxon>Hexapoda</taxon>
        <taxon>Insecta</taxon>
        <taxon>Pterygota</taxon>
        <taxon>Neoptera</taxon>
        <taxon>Endopterygota</taxon>
        <taxon>Coleoptera</taxon>
        <taxon>Polyphaga</taxon>
        <taxon>Scarabaeiformia</taxon>
        <taxon>Scarabaeidae</taxon>
        <taxon>Melolonthinae</taxon>
        <taxon>Holotrichia</taxon>
    </lineage>
</organism>
<gene>
    <name evidence="1" type="ORF">MML48_1g16485</name>
</gene>
<dbReference type="EMBL" id="CM043015">
    <property type="protein sequence ID" value="KAI4471885.1"/>
    <property type="molecule type" value="Genomic_DNA"/>
</dbReference>